<reference evidence="2 3" key="1">
    <citation type="submission" date="2020-08" db="EMBL/GenBank/DDBJ databases">
        <title>Genomic Encyclopedia of Type Strains, Phase IV (KMG-IV): sequencing the most valuable type-strain genomes for metagenomic binning, comparative biology and taxonomic classification.</title>
        <authorList>
            <person name="Goeker M."/>
        </authorList>
    </citation>
    <scope>NUCLEOTIDE SEQUENCE [LARGE SCALE GENOMIC DNA]</scope>
    <source>
        <strain evidence="2 3">DSM 103737</strain>
    </source>
</reference>
<accession>A0A840BVQ6</accession>
<comment type="caution">
    <text evidence="2">The sequence shown here is derived from an EMBL/GenBank/DDBJ whole genome shotgun (WGS) entry which is preliminary data.</text>
</comment>
<organism evidence="2 3">
    <name type="scientific">Chelatococcus caeni</name>
    <dbReference type="NCBI Taxonomy" id="1348468"/>
    <lineage>
        <taxon>Bacteria</taxon>
        <taxon>Pseudomonadati</taxon>
        <taxon>Pseudomonadota</taxon>
        <taxon>Alphaproteobacteria</taxon>
        <taxon>Hyphomicrobiales</taxon>
        <taxon>Chelatococcaceae</taxon>
        <taxon>Chelatococcus</taxon>
    </lineage>
</organism>
<dbReference type="Proteomes" id="UP000577362">
    <property type="component" value="Unassembled WGS sequence"/>
</dbReference>
<sequence>MSRKRSNGPARPRAEPRVTARAGETRFKETIAGFVRTLERLDGERRRGAAPPAQPGPAT</sequence>
<evidence type="ECO:0000313" key="2">
    <source>
        <dbReference type="EMBL" id="MBB4015439.1"/>
    </source>
</evidence>
<gene>
    <name evidence="2" type="ORF">GGR16_000445</name>
</gene>
<feature type="compositionally biased region" description="Basic and acidic residues" evidence="1">
    <location>
        <begin position="12"/>
        <end position="25"/>
    </location>
</feature>
<keyword evidence="3" id="KW-1185">Reference proteome</keyword>
<feature type="region of interest" description="Disordered" evidence="1">
    <location>
        <begin position="1"/>
        <end position="25"/>
    </location>
</feature>
<feature type="compositionally biased region" description="Basic and acidic residues" evidence="1">
    <location>
        <begin position="38"/>
        <end position="47"/>
    </location>
</feature>
<protein>
    <submittedName>
        <fullName evidence="2">Uncharacterized protein</fullName>
    </submittedName>
</protein>
<proteinExistence type="predicted"/>
<evidence type="ECO:0000256" key="1">
    <source>
        <dbReference type="SAM" id="MobiDB-lite"/>
    </source>
</evidence>
<name>A0A840BVQ6_9HYPH</name>
<dbReference type="AlphaFoldDB" id="A0A840BVQ6"/>
<dbReference type="EMBL" id="JACIEN010000001">
    <property type="protein sequence ID" value="MBB4015439.1"/>
    <property type="molecule type" value="Genomic_DNA"/>
</dbReference>
<feature type="region of interest" description="Disordered" evidence="1">
    <location>
        <begin position="38"/>
        <end position="59"/>
    </location>
</feature>
<evidence type="ECO:0000313" key="3">
    <source>
        <dbReference type="Proteomes" id="UP000577362"/>
    </source>
</evidence>
<dbReference type="RefSeq" id="WP_183315588.1">
    <property type="nucleotide sequence ID" value="NZ_JACIEN010000001.1"/>
</dbReference>